<feature type="non-terminal residue" evidence="1">
    <location>
        <position position="1"/>
    </location>
</feature>
<proteinExistence type="predicted"/>
<dbReference type="STRING" id="86630.A0A367IRJ7"/>
<gene>
    <name evidence="1" type="ORF">CU097_000554</name>
</gene>
<reference evidence="1 2" key="1">
    <citation type="journal article" date="2018" name="G3 (Bethesda)">
        <title>Phylogenetic and Phylogenomic Definition of Rhizopus Species.</title>
        <authorList>
            <person name="Gryganskyi A.P."/>
            <person name="Golan J."/>
            <person name="Dolatabadi S."/>
            <person name="Mondo S."/>
            <person name="Robb S."/>
            <person name="Idnurm A."/>
            <person name="Muszewska A."/>
            <person name="Steczkiewicz K."/>
            <person name="Masonjones S."/>
            <person name="Liao H.L."/>
            <person name="Gajdeczka M.T."/>
            <person name="Anike F."/>
            <person name="Vuek A."/>
            <person name="Anishchenko I.M."/>
            <person name="Voigt K."/>
            <person name="de Hoog G.S."/>
            <person name="Smith M.E."/>
            <person name="Heitman J."/>
            <person name="Vilgalys R."/>
            <person name="Stajich J.E."/>
        </authorList>
    </citation>
    <scope>NUCLEOTIDE SEQUENCE [LARGE SCALE GENOMIC DNA]</scope>
    <source>
        <strain evidence="1 2">CBS 357.93</strain>
    </source>
</reference>
<comment type="caution">
    <text evidence="1">The sequence shown here is derived from an EMBL/GenBank/DDBJ whole genome shotgun (WGS) entry which is preliminary data.</text>
</comment>
<dbReference type="Proteomes" id="UP000252139">
    <property type="component" value="Unassembled WGS sequence"/>
</dbReference>
<dbReference type="AlphaFoldDB" id="A0A367IRJ7"/>
<name>A0A367IRJ7_RHIAZ</name>
<accession>A0A367IRJ7</accession>
<feature type="non-terminal residue" evidence="1">
    <location>
        <position position="112"/>
    </location>
</feature>
<keyword evidence="2" id="KW-1185">Reference proteome</keyword>
<protein>
    <submittedName>
        <fullName evidence="1">Uncharacterized protein</fullName>
    </submittedName>
</protein>
<evidence type="ECO:0000313" key="2">
    <source>
        <dbReference type="Proteomes" id="UP000252139"/>
    </source>
</evidence>
<organism evidence="1 2">
    <name type="scientific">Rhizopus azygosporus</name>
    <name type="common">Rhizopus microsporus var. azygosporus</name>
    <dbReference type="NCBI Taxonomy" id="86630"/>
    <lineage>
        <taxon>Eukaryota</taxon>
        <taxon>Fungi</taxon>
        <taxon>Fungi incertae sedis</taxon>
        <taxon>Mucoromycota</taxon>
        <taxon>Mucoromycotina</taxon>
        <taxon>Mucoromycetes</taxon>
        <taxon>Mucorales</taxon>
        <taxon>Mucorineae</taxon>
        <taxon>Rhizopodaceae</taxon>
        <taxon>Rhizopus</taxon>
    </lineage>
</organism>
<evidence type="ECO:0000313" key="1">
    <source>
        <dbReference type="EMBL" id="RCH80111.1"/>
    </source>
</evidence>
<dbReference type="EMBL" id="PJQL01004091">
    <property type="protein sequence ID" value="RCH80111.1"/>
    <property type="molecule type" value="Genomic_DNA"/>
</dbReference>
<sequence length="112" mass="12097">ANYLNDMDVNVDSQLLASAPAPIKEQPQQQSMNDNAVAMLLARLDEGTQTVMNLRSILTLKTAELNELLAQLELTNQAIATVESTTAQIEAMLKDLGLSNPAKESLLMNAEA</sequence>
<dbReference type="OrthoDB" id="2401996at2759"/>